<dbReference type="InterPro" id="IPR037913">
    <property type="entry name" value="ACD_IbpA/B"/>
</dbReference>
<dbReference type="AlphaFoldDB" id="A0AAX2QJ94"/>
<dbReference type="EMBL" id="SMBI01000008">
    <property type="protein sequence ID" value="TCU22704.1"/>
    <property type="molecule type" value="Genomic_DNA"/>
</dbReference>
<dbReference type="InterPro" id="IPR002068">
    <property type="entry name" value="A-crystallin/Hsp20_dom"/>
</dbReference>
<evidence type="ECO:0000256" key="1">
    <source>
        <dbReference type="ARBA" id="ARBA00023016"/>
    </source>
</evidence>
<evidence type="ECO:0000256" key="4">
    <source>
        <dbReference type="SAM" id="MobiDB-lite"/>
    </source>
</evidence>
<comment type="similarity">
    <text evidence="2 3">Belongs to the small heat shock protein (HSP20) family.</text>
</comment>
<dbReference type="PANTHER" id="PTHR47062">
    <property type="match status" value="1"/>
</dbReference>
<evidence type="ECO:0000259" key="5">
    <source>
        <dbReference type="PROSITE" id="PS01031"/>
    </source>
</evidence>
<dbReference type="Proteomes" id="UP000295021">
    <property type="component" value="Unassembled WGS sequence"/>
</dbReference>
<evidence type="ECO:0000256" key="2">
    <source>
        <dbReference type="PROSITE-ProRule" id="PRU00285"/>
    </source>
</evidence>
<feature type="region of interest" description="Disordered" evidence="4">
    <location>
        <begin position="55"/>
        <end position="77"/>
    </location>
</feature>
<dbReference type="SUPFAM" id="SSF49764">
    <property type="entry name" value="HSP20-like chaperones"/>
    <property type="match status" value="1"/>
</dbReference>
<dbReference type="CDD" id="cd06470">
    <property type="entry name" value="ACD_IbpA-B_like"/>
    <property type="match status" value="1"/>
</dbReference>
<feature type="domain" description="SHSP" evidence="5">
    <location>
        <begin position="115"/>
        <end position="227"/>
    </location>
</feature>
<sequence>MHFSHRDQIHPTPKSRRMRLNALRTGRSCGVHGPIKAIAKGLELVKSHHHLLSAGAEQGLRNRPKAAKDGVSGAFHRNTSLPQEDIMRHVDFSPLYRSTVGFDRLFTMLDSLAQPEQAQTYPPYNIERTGENTYRITMAVAGFDETELSIEAHAHVLSVKGEKNEEPAESAEFLYRGIAKRAFERRFQLADHVEVTAASLKNGLLHIDLLRNIPEAMKPRKIAIAAEPVEAPKAIEAQIING</sequence>
<dbReference type="Gene3D" id="2.60.40.790">
    <property type="match status" value="1"/>
</dbReference>
<reference evidence="6 7" key="1">
    <citation type="submission" date="2019-03" db="EMBL/GenBank/DDBJ databases">
        <title>Genomic Encyclopedia of Type Strains, Phase IV (KMG-V): Genome sequencing to study the core and pangenomes of soil and plant-associated prokaryotes.</title>
        <authorList>
            <person name="Whitman W."/>
        </authorList>
    </citation>
    <scope>NUCLEOTIDE SEQUENCE [LARGE SCALE GENOMIC DNA]</scope>
    <source>
        <strain evidence="6 7">FB403</strain>
    </source>
</reference>
<gene>
    <name evidence="6" type="ORF">EV131_108181</name>
</gene>
<evidence type="ECO:0000313" key="6">
    <source>
        <dbReference type="EMBL" id="TCU22704.1"/>
    </source>
</evidence>
<evidence type="ECO:0000256" key="3">
    <source>
        <dbReference type="RuleBase" id="RU003616"/>
    </source>
</evidence>
<dbReference type="Pfam" id="PF00011">
    <property type="entry name" value="HSP20"/>
    <property type="match status" value="1"/>
</dbReference>
<proteinExistence type="inferred from homology"/>
<keyword evidence="1" id="KW-0346">Stress response</keyword>
<protein>
    <submittedName>
        <fullName evidence="6">HSP20 family molecular chaperone IbpA</fullName>
    </submittedName>
</protein>
<name>A0AAX2QJ94_9HYPH</name>
<dbReference type="PROSITE" id="PS01031">
    <property type="entry name" value="SHSP"/>
    <property type="match status" value="1"/>
</dbReference>
<evidence type="ECO:0000313" key="7">
    <source>
        <dbReference type="Proteomes" id="UP000295021"/>
    </source>
</evidence>
<accession>A0AAX2QJ94</accession>
<comment type="caution">
    <text evidence="6">The sequence shown here is derived from an EMBL/GenBank/DDBJ whole genome shotgun (WGS) entry which is preliminary data.</text>
</comment>
<dbReference type="PANTHER" id="PTHR47062:SF1">
    <property type="entry name" value="SMALL HEAT SHOCK PROTEIN IBPA"/>
    <property type="match status" value="1"/>
</dbReference>
<organism evidence="6 7">
    <name type="scientific">Rhizobium laguerreae</name>
    <dbReference type="NCBI Taxonomy" id="1076926"/>
    <lineage>
        <taxon>Bacteria</taxon>
        <taxon>Pseudomonadati</taxon>
        <taxon>Pseudomonadota</taxon>
        <taxon>Alphaproteobacteria</taxon>
        <taxon>Hyphomicrobiales</taxon>
        <taxon>Rhizobiaceae</taxon>
        <taxon>Rhizobium/Agrobacterium group</taxon>
        <taxon>Rhizobium</taxon>
    </lineage>
</organism>
<dbReference type="InterPro" id="IPR008978">
    <property type="entry name" value="HSP20-like_chaperone"/>
</dbReference>